<gene>
    <name evidence="1" type="ORF">JMJ77_003242</name>
</gene>
<reference evidence="1" key="1">
    <citation type="submission" date="2021-05" db="EMBL/GenBank/DDBJ databases">
        <title>Comparative genomics of three Colletotrichum scovillei strains and genetic complementation revealed genes involved fungal growth and virulence on chili pepper.</title>
        <authorList>
            <person name="Hsieh D.-K."/>
            <person name="Chuang S.-C."/>
            <person name="Chen C.-Y."/>
            <person name="Chao Y.-T."/>
            <person name="Lu M.-Y.J."/>
            <person name="Lee M.-H."/>
            <person name="Shih M.-C."/>
        </authorList>
    </citation>
    <scope>NUCLEOTIDE SEQUENCE</scope>
    <source>
        <strain evidence="1">Coll-153</strain>
    </source>
</reference>
<evidence type="ECO:0000313" key="2">
    <source>
        <dbReference type="Proteomes" id="UP000699042"/>
    </source>
</evidence>
<organism evidence="1 2">
    <name type="scientific">Colletotrichum scovillei</name>
    <dbReference type="NCBI Taxonomy" id="1209932"/>
    <lineage>
        <taxon>Eukaryota</taxon>
        <taxon>Fungi</taxon>
        <taxon>Dikarya</taxon>
        <taxon>Ascomycota</taxon>
        <taxon>Pezizomycotina</taxon>
        <taxon>Sordariomycetes</taxon>
        <taxon>Hypocreomycetidae</taxon>
        <taxon>Glomerellales</taxon>
        <taxon>Glomerellaceae</taxon>
        <taxon>Colletotrichum</taxon>
        <taxon>Colletotrichum acutatum species complex</taxon>
    </lineage>
</organism>
<sequence>MFVPSRAHLAAHFPSRASRVLVAIKRMIFGLGASSYLLGVST</sequence>
<accession>A0A9P7QUR5</accession>
<keyword evidence="2" id="KW-1185">Reference proteome</keyword>
<evidence type="ECO:0000313" key="1">
    <source>
        <dbReference type="EMBL" id="KAG7043538.1"/>
    </source>
</evidence>
<protein>
    <submittedName>
        <fullName evidence="1">Uncharacterized protein</fullName>
    </submittedName>
</protein>
<name>A0A9P7QUR5_9PEZI</name>
<dbReference type="Proteomes" id="UP000699042">
    <property type="component" value="Unassembled WGS sequence"/>
</dbReference>
<dbReference type="AlphaFoldDB" id="A0A9P7QUR5"/>
<dbReference type="EMBL" id="JAESDN010000012">
    <property type="protein sequence ID" value="KAG7043538.1"/>
    <property type="molecule type" value="Genomic_DNA"/>
</dbReference>
<comment type="caution">
    <text evidence="1">The sequence shown here is derived from an EMBL/GenBank/DDBJ whole genome shotgun (WGS) entry which is preliminary data.</text>
</comment>
<proteinExistence type="predicted"/>